<proteinExistence type="predicted"/>
<gene>
    <name evidence="1" type="ORF">K0M31_013891</name>
</gene>
<protein>
    <submittedName>
        <fullName evidence="1">Uncharacterized protein</fullName>
    </submittedName>
</protein>
<feature type="non-terminal residue" evidence="1">
    <location>
        <position position="1"/>
    </location>
</feature>
<evidence type="ECO:0000313" key="2">
    <source>
        <dbReference type="Proteomes" id="UP001177670"/>
    </source>
</evidence>
<name>A0AA40KTW0_9HYME</name>
<dbReference type="AlphaFoldDB" id="A0AA40KTW0"/>
<evidence type="ECO:0000313" key="1">
    <source>
        <dbReference type="EMBL" id="KAK1132508.1"/>
    </source>
</evidence>
<dbReference type="Proteomes" id="UP001177670">
    <property type="component" value="Unassembled WGS sequence"/>
</dbReference>
<sequence>VMNCSCHFEIESIERLAQEQGISMQTKGLGCKWSFCFQAATLNHPATSPFATRIRLAPAL</sequence>
<accession>A0AA40KTW0</accession>
<dbReference type="EMBL" id="JAHYIQ010000004">
    <property type="protein sequence ID" value="KAK1132508.1"/>
    <property type="molecule type" value="Genomic_DNA"/>
</dbReference>
<reference evidence="1" key="1">
    <citation type="submission" date="2021-10" db="EMBL/GenBank/DDBJ databases">
        <title>Melipona bicolor Genome sequencing and assembly.</title>
        <authorList>
            <person name="Araujo N.S."/>
            <person name="Arias M.C."/>
        </authorList>
    </citation>
    <scope>NUCLEOTIDE SEQUENCE</scope>
    <source>
        <strain evidence="1">USP_2M_L1-L4_2017</strain>
        <tissue evidence="1">Whole body</tissue>
    </source>
</reference>
<comment type="caution">
    <text evidence="1">The sequence shown here is derived from an EMBL/GenBank/DDBJ whole genome shotgun (WGS) entry which is preliminary data.</text>
</comment>
<organism evidence="1 2">
    <name type="scientific">Melipona bicolor</name>
    <dbReference type="NCBI Taxonomy" id="60889"/>
    <lineage>
        <taxon>Eukaryota</taxon>
        <taxon>Metazoa</taxon>
        <taxon>Ecdysozoa</taxon>
        <taxon>Arthropoda</taxon>
        <taxon>Hexapoda</taxon>
        <taxon>Insecta</taxon>
        <taxon>Pterygota</taxon>
        <taxon>Neoptera</taxon>
        <taxon>Endopterygota</taxon>
        <taxon>Hymenoptera</taxon>
        <taxon>Apocrita</taxon>
        <taxon>Aculeata</taxon>
        <taxon>Apoidea</taxon>
        <taxon>Anthophila</taxon>
        <taxon>Apidae</taxon>
        <taxon>Melipona</taxon>
    </lineage>
</organism>
<keyword evidence="2" id="KW-1185">Reference proteome</keyword>